<dbReference type="InterPro" id="IPR013762">
    <property type="entry name" value="Integrase-like_cat_sf"/>
</dbReference>
<sequence length="567" mass="63781">MLAFDAAAADLDFVPKATPMFSDVISRLIADETLDQTRRRDLISGLRRMAKALGRAPEDVPCYPPWLQPRLARVSPAGNGLSTKAWQNVTSDARAAMVQAEIVERRQHGISDLAGDWQALWREVLASRSPTLQPSLCRFVHFLNRRDVRPAQVGVEHAQAYREALIRNEIGKAPEVSYRAAVNGWNLAVKQIGAWPRITLPLESRQKRITLSERNLPKTLLEEIDALMHRLGQPDPFASHGRLRALRPDTVKQYRHRLLRFASELLHSGVAATEIKTLGSILDPTMVERGLRQMLTRTDGNITSAISEMATLLRGIGRDTEQPAEKQDKLAEFAKKLALPPRRGMTRKNRDRLRVLQDDKHLQRLLWLPERLFANPPKGTANAFTKALAREDAIAIALLLFCPIRAKNLAGIHLEHNLQRPGDGRVFLVLTGSETKNERPLEFELPRDLIRMIDGHLTTRCPQLCPPGTPWLFPRRDGAGPIPASQIAHRIGKRVRREIGIDMNAHLFRHFAVMTWLNAHPGSYEAARRLLGHSEISHTINLYSGLEVTAATRAFSDLVNAHKEGRR</sequence>
<dbReference type="SUPFAM" id="SSF56349">
    <property type="entry name" value="DNA breaking-rejoining enzymes"/>
    <property type="match status" value="1"/>
</dbReference>
<dbReference type="GO" id="GO:0006310">
    <property type="term" value="P:DNA recombination"/>
    <property type="evidence" value="ECO:0007669"/>
    <property type="project" value="UniProtKB-KW"/>
</dbReference>
<dbReference type="KEGG" id="pars:DRW48_04020"/>
<feature type="domain" description="Tyr recombinase" evidence="2">
    <location>
        <begin position="348"/>
        <end position="563"/>
    </location>
</feature>
<evidence type="ECO:0000256" key="1">
    <source>
        <dbReference type="ARBA" id="ARBA00023172"/>
    </source>
</evidence>
<reference evidence="4" key="1">
    <citation type="submission" date="2018-07" db="EMBL/GenBank/DDBJ databases">
        <title>Genome sequencing of Paracoccus sp. SC2-6.</title>
        <authorList>
            <person name="Heo J."/>
            <person name="Kim S.-J."/>
            <person name="Kwon S.-W."/>
        </authorList>
    </citation>
    <scope>NUCLEOTIDE SEQUENCE [LARGE SCALE GENOMIC DNA]</scope>
    <source>
        <strain evidence="4">SC2-6</strain>
    </source>
</reference>
<dbReference type="Gene3D" id="1.10.443.10">
    <property type="entry name" value="Intergrase catalytic core"/>
    <property type="match status" value="1"/>
</dbReference>
<dbReference type="AlphaFoldDB" id="A0A344PHW9"/>
<dbReference type="InterPro" id="IPR011010">
    <property type="entry name" value="DNA_brk_join_enz"/>
</dbReference>
<gene>
    <name evidence="3" type="ORF">DRW48_04020</name>
</gene>
<dbReference type="Proteomes" id="UP000252023">
    <property type="component" value="Chromosome"/>
</dbReference>
<dbReference type="GO" id="GO:0003677">
    <property type="term" value="F:DNA binding"/>
    <property type="evidence" value="ECO:0007669"/>
    <property type="project" value="InterPro"/>
</dbReference>
<dbReference type="Pfam" id="PF00589">
    <property type="entry name" value="Phage_integrase"/>
    <property type="match status" value="1"/>
</dbReference>
<dbReference type="InterPro" id="IPR002104">
    <property type="entry name" value="Integrase_catalytic"/>
</dbReference>
<keyword evidence="4" id="KW-1185">Reference proteome</keyword>
<evidence type="ECO:0000313" key="4">
    <source>
        <dbReference type="Proteomes" id="UP000252023"/>
    </source>
</evidence>
<name>A0A344PHW9_9RHOB</name>
<dbReference type="OrthoDB" id="6388170at2"/>
<evidence type="ECO:0000313" key="3">
    <source>
        <dbReference type="EMBL" id="AXC48974.1"/>
    </source>
</evidence>
<dbReference type="CDD" id="cd00397">
    <property type="entry name" value="DNA_BRE_C"/>
    <property type="match status" value="1"/>
</dbReference>
<accession>A0A344PHW9</accession>
<dbReference type="PROSITE" id="PS51898">
    <property type="entry name" value="TYR_RECOMBINASE"/>
    <property type="match status" value="1"/>
</dbReference>
<evidence type="ECO:0000259" key="2">
    <source>
        <dbReference type="PROSITE" id="PS51898"/>
    </source>
</evidence>
<dbReference type="GO" id="GO:0015074">
    <property type="term" value="P:DNA integration"/>
    <property type="evidence" value="ECO:0007669"/>
    <property type="project" value="InterPro"/>
</dbReference>
<dbReference type="RefSeq" id="WP_114075293.1">
    <property type="nucleotide sequence ID" value="NZ_CP030918.1"/>
</dbReference>
<organism evidence="3 4">
    <name type="scientific">Paracoccus suum</name>
    <dbReference type="NCBI Taxonomy" id="2259340"/>
    <lineage>
        <taxon>Bacteria</taxon>
        <taxon>Pseudomonadati</taxon>
        <taxon>Pseudomonadota</taxon>
        <taxon>Alphaproteobacteria</taxon>
        <taxon>Rhodobacterales</taxon>
        <taxon>Paracoccaceae</taxon>
        <taxon>Paracoccus</taxon>
    </lineage>
</organism>
<proteinExistence type="predicted"/>
<keyword evidence="1" id="KW-0233">DNA recombination</keyword>
<dbReference type="EMBL" id="CP030918">
    <property type="protein sequence ID" value="AXC48974.1"/>
    <property type="molecule type" value="Genomic_DNA"/>
</dbReference>
<protein>
    <submittedName>
        <fullName evidence="3">Site-specific integrase</fullName>
    </submittedName>
</protein>